<feature type="domain" description="Retrotransposon Copia-like N-terminal" evidence="1">
    <location>
        <begin position="10"/>
        <end position="52"/>
    </location>
</feature>
<dbReference type="InterPro" id="IPR029472">
    <property type="entry name" value="Copia-like_N"/>
</dbReference>
<dbReference type="PANTHER" id="PTHR37610">
    <property type="entry name" value="CCHC-TYPE DOMAIN-CONTAINING PROTEIN"/>
    <property type="match status" value="1"/>
</dbReference>
<dbReference type="Proteomes" id="UP000053555">
    <property type="component" value="Unassembled WGS sequence"/>
</dbReference>
<dbReference type="EMBL" id="KN647266">
    <property type="protein sequence ID" value="KHN37183.1"/>
    <property type="molecule type" value="Genomic_DNA"/>
</dbReference>
<gene>
    <name evidence="2" type="ORF">glysoja_037307</name>
</gene>
<organism evidence="2">
    <name type="scientific">Glycine soja</name>
    <name type="common">Wild soybean</name>
    <dbReference type="NCBI Taxonomy" id="3848"/>
    <lineage>
        <taxon>Eukaryota</taxon>
        <taxon>Viridiplantae</taxon>
        <taxon>Streptophyta</taxon>
        <taxon>Embryophyta</taxon>
        <taxon>Tracheophyta</taxon>
        <taxon>Spermatophyta</taxon>
        <taxon>Magnoliopsida</taxon>
        <taxon>eudicotyledons</taxon>
        <taxon>Gunneridae</taxon>
        <taxon>Pentapetalae</taxon>
        <taxon>rosids</taxon>
        <taxon>fabids</taxon>
        <taxon>Fabales</taxon>
        <taxon>Fabaceae</taxon>
        <taxon>Papilionoideae</taxon>
        <taxon>50 kb inversion clade</taxon>
        <taxon>NPAAA clade</taxon>
        <taxon>indigoferoid/millettioid clade</taxon>
        <taxon>Phaseoleae</taxon>
        <taxon>Glycine</taxon>
        <taxon>Glycine subgen. Soja</taxon>
    </lineage>
</organism>
<dbReference type="AlphaFoldDB" id="A0A0B2RXN0"/>
<sequence length="53" mass="6013">QNASNPLYIHSNESPSTILVLPPLLDDNYHCWSRAIKMSLLTKNKLGFIDVMI</sequence>
<feature type="non-terminal residue" evidence="2">
    <location>
        <position position="1"/>
    </location>
</feature>
<reference evidence="2" key="1">
    <citation type="submission" date="2014-07" db="EMBL/GenBank/DDBJ databases">
        <title>Identification of a novel salt tolerance gene in wild soybean by whole-genome sequencing.</title>
        <authorList>
            <person name="Lam H.-M."/>
            <person name="Qi X."/>
            <person name="Li M.-W."/>
            <person name="Liu X."/>
            <person name="Xie M."/>
            <person name="Ni M."/>
            <person name="Xu X."/>
        </authorList>
    </citation>
    <scope>NUCLEOTIDE SEQUENCE [LARGE SCALE GENOMIC DNA]</scope>
    <source>
        <tissue evidence="2">Root</tissue>
    </source>
</reference>
<protein>
    <recommendedName>
        <fullName evidence="1">Retrotransposon Copia-like N-terminal domain-containing protein</fullName>
    </recommendedName>
</protein>
<name>A0A0B2RXN0_GLYSO</name>
<accession>A0A0B2RXN0</accession>
<evidence type="ECO:0000259" key="1">
    <source>
        <dbReference type="Pfam" id="PF14244"/>
    </source>
</evidence>
<proteinExistence type="predicted"/>
<dbReference type="PANTHER" id="PTHR37610:SF55">
    <property type="entry name" value="RETROTRANSPOSON COPIA-LIKE N-TERMINAL DOMAIN-CONTAINING PROTEIN"/>
    <property type="match status" value="1"/>
</dbReference>
<feature type="non-terminal residue" evidence="2">
    <location>
        <position position="53"/>
    </location>
</feature>
<evidence type="ECO:0000313" key="2">
    <source>
        <dbReference type="EMBL" id="KHN37183.1"/>
    </source>
</evidence>
<dbReference type="Pfam" id="PF14244">
    <property type="entry name" value="Retrotran_gag_3"/>
    <property type="match status" value="1"/>
</dbReference>